<keyword evidence="2" id="KW-1185">Reference proteome</keyword>
<proteinExistence type="predicted"/>
<sequence>MMQVTQRADIKECLRQRTFTTTVKSGEVFANFFRNIL</sequence>
<name>A0AAF0Q547_SOLVR</name>
<gene>
    <name evidence="1" type="ORF">MTR67_007436</name>
</gene>
<reference evidence="1" key="1">
    <citation type="submission" date="2023-08" db="EMBL/GenBank/DDBJ databases">
        <title>A de novo genome assembly of Solanum verrucosum Schlechtendal, a Mexican diploid species geographically isolated from the other diploid A-genome species in potato relatives.</title>
        <authorList>
            <person name="Hosaka K."/>
        </authorList>
    </citation>
    <scope>NUCLEOTIDE SEQUENCE</scope>
    <source>
        <tissue evidence="1">Young leaves</tissue>
    </source>
</reference>
<evidence type="ECO:0000313" key="2">
    <source>
        <dbReference type="Proteomes" id="UP001234989"/>
    </source>
</evidence>
<dbReference type="AlphaFoldDB" id="A0AAF0Q547"/>
<dbReference type="EMBL" id="CP133613">
    <property type="protein sequence ID" value="WMV14051.1"/>
    <property type="molecule type" value="Genomic_DNA"/>
</dbReference>
<dbReference type="Proteomes" id="UP001234989">
    <property type="component" value="Chromosome 2"/>
</dbReference>
<evidence type="ECO:0000313" key="1">
    <source>
        <dbReference type="EMBL" id="WMV14051.1"/>
    </source>
</evidence>
<protein>
    <submittedName>
        <fullName evidence="1">Uncharacterized protein</fullName>
    </submittedName>
</protein>
<organism evidence="1 2">
    <name type="scientific">Solanum verrucosum</name>
    <dbReference type="NCBI Taxonomy" id="315347"/>
    <lineage>
        <taxon>Eukaryota</taxon>
        <taxon>Viridiplantae</taxon>
        <taxon>Streptophyta</taxon>
        <taxon>Embryophyta</taxon>
        <taxon>Tracheophyta</taxon>
        <taxon>Spermatophyta</taxon>
        <taxon>Magnoliopsida</taxon>
        <taxon>eudicotyledons</taxon>
        <taxon>Gunneridae</taxon>
        <taxon>Pentapetalae</taxon>
        <taxon>asterids</taxon>
        <taxon>lamiids</taxon>
        <taxon>Solanales</taxon>
        <taxon>Solanaceae</taxon>
        <taxon>Solanoideae</taxon>
        <taxon>Solaneae</taxon>
        <taxon>Solanum</taxon>
    </lineage>
</organism>
<accession>A0AAF0Q547</accession>